<evidence type="ECO:0008006" key="8">
    <source>
        <dbReference type="Google" id="ProtNLM"/>
    </source>
</evidence>
<dbReference type="GO" id="GO:0004540">
    <property type="term" value="F:RNA nuclease activity"/>
    <property type="evidence" value="ECO:0007669"/>
    <property type="project" value="InterPro"/>
</dbReference>
<evidence type="ECO:0000256" key="4">
    <source>
        <dbReference type="ARBA" id="ARBA00022741"/>
    </source>
</evidence>
<dbReference type="Proteomes" id="UP000228859">
    <property type="component" value="Unassembled WGS sequence"/>
</dbReference>
<dbReference type="EMBL" id="DLUI01000152">
    <property type="protein sequence ID" value="DAB37551.1"/>
    <property type="molecule type" value="Genomic_DNA"/>
</dbReference>
<proteinExistence type="predicted"/>
<dbReference type="InterPro" id="IPR051813">
    <property type="entry name" value="HepT_RNase_toxin"/>
</dbReference>
<evidence type="ECO:0000313" key="7">
    <source>
        <dbReference type="Proteomes" id="UP000228859"/>
    </source>
</evidence>
<evidence type="ECO:0000256" key="2">
    <source>
        <dbReference type="ARBA" id="ARBA00022649"/>
    </source>
</evidence>
<dbReference type="InterPro" id="IPR008201">
    <property type="entry name" value="HepT-like"/>
</dbReference>
<name>A0A2D3W876_9BACT</name>
<comment type="caution">
    <text evidence="6">The sequence shown here is derived from an EMBL/GenBank/DDBJ whole genome shotgun (WGS) entry which is preliminary data.</text>
</comment>
<evidence type="ECO:0000313" key="6">
    <source>
        <dbReference type="EMBL" id="DAB37551.1"/>
    </source>
</evidence>
<protein>
    <recommendedName>
        <fullName evidence="8">DUF86 domain-containing protein</fullName>
    </recommendedName>
</protein>
<sequence length="119" mass="13400">MSADSIRAKAEFILKMLTNIQTIIIRHNGIVAALTDEIEARPAILMAWLQIGETLNKIDIDVLARFDLEIDAKGSYDVRNFIAHDYMGVDLGLVEMITRNHLPILSEKISRMLSEFSGK</sequence>
<accession>A0A2D3W876</accession>
<dbReference type="PANTHER" id="PTHR34139:SF1">
    <property type="entry name" value="RNASE MJ1380-RELATED"/>
    <property type="match status" value="1"/>
</dbReference>
<evidence type="ECO:0000256" key="3">
    <source>
        <dbReference type="ARBA" id="ARBA00022722"/>
    </source>
</evidence>
<keyword evidence="4" id="KW-0547">Nucleotide-binding</keyword>
<dbReference type="Pfam" id="PF01934">
    <property type="entry name" value="HepT-like"/>
    <property type="match status" value="1"/>
</dbReference>
<keyword evidence="5" id="KW-0378">Hydrolase</keyword>
<keyword evidence="3" id="KW-0540">Nuclease</keyword>
<organism evidence="6 7">
    <name type="scientific">Sulfuricurvum kujiense</name>
    <dbReference type="NCBI Taxonomy" id="148813"/>
    <lineage>
        <taxon>Bacteria</taxon>
        <taxon>Pseudomonadati</taxon>
        <taxon>Campylobacterota</taxon>
        <taxon>Epsilonproteobacteria</taxon>
        <taxon>Campylobacterales</taxon>
        <taxon>Sulfurimonadaceae</taxon>
        <taxon>Sulfuricurvum</taxon>
    </lineage>
</organism>
<dbReference type="RefSeq" id="WP_303663192.1">
    <property type="nucleotide sequence ID" value="NZ_DLUI01000152.1"/>
</dbReference>
<dbReference type="GO" id="GO:0016787">
    <property type="term" value="F:hydrolase activity"/>
    <property type="evidence" value="ECO:0007669"/>
    <property type="project" value="UniProtKB-KW"/>
</dbReference>
<evidence type="ECO:0000256" key="1">
    <source>
        <dbReference type="ARBA" id="ARBA00022553"/>
    </source>
</evidence>
<reference evidence="6 7" key="1">
    <citation type="journal article" date="2017" name="Front. Microbiol.">
        <title>Comparative Genomic Analysis of the Class Epsilonproteobacteria and Proposed Reclassification to Epsilonbacteraeota (phyl. nov.).</title>
        <authorList>
            <person name="Waite D.W."/>
            <person name="Vanwonterghem I."/>
            <person name="Rinke C."/>
            <person name="Parks D.H."/>
            <person name="Zhang Y."/>
            <person name="Takai K."/>
            <person name="Sievert S.M."/>
            <person name="Simon J."/>
            <person name="Campbell B.J."/>
            <person name="Hanson T.E."/>
            <person name="Woyke T."/>
            <person name="Klotz M.G."/>
            <person name="Hugenholtz P."/>
        </authorList>
    </citation>
    <scope>NUCLEOTIDE SEQUENCE [LARGE SCALE GENOMIC DNA]</scope>
    <source>
        <strain evidence="6">UBA12443</strain>
    </source>
</reference>
<keyword evidence="1" id="KW-0597">Phosphoprotein</keyword>
<dbReference type="GO" id="GO:0000166">
    <property type="term" value="F:nucleotide binding"/>
    <property type="evidence" value="ECO:0007669"/>
    <property type="project" value="UniProtKB-KW"/>
</dbReference>
<dbReference type="GO" id="GO:0110001">
    <property type="term" value="C:toxin-antitoxin complex"/>
    <property type="evidence" value="ECO:0007669"/>
    <property type="project" value="InterPro"/>
</dbReference>
<dbReference type="PANTHER" id="PTHR34139">
    <property type="entry name" value="UPF0331 PROTEIN MJ0127"/>
    <property type="match status" value="1"/>
</dbReference>
<gene>
    <name evidence="6" type="ORF">CFH83_10605</name>
</gene>
<evidence type="ECO:0000256" key="5">
    <source>
        <dbReference type="ARBA" id="ARBA00022801"/>
    </source>
</evidence>
<dbReference type="AlphaFoldDB" id="A0A2D3W876"/>
<keyword evidence="2" id="KW-1277">Toxin-antitoxin system</keyword>